<proteinExistence type="predicted"/>
<sequence length="370" mass="42040">MNEPSSGSSPTSSGAQRHKRAPSAAELDPNNSKRQKADPQDDKDSILIQHPNFWYPDGNVVVRVENYLFRIHSSFLKMKSEFFVEFFEGGAGTAESDGSQEWKVEGCKVYELDGKKRHFTALLDALYSGISYPNTADAKSFSSFTLACLLRASHYRNVPSCKKWAINQLVRDYGCSIDYADHDDICGRFATRFIVLSRECDETRLLVSAFYQLLGMPKLDILYTKVYIPEDADKNYFHEEEVWEEDEFVLSQQEITTAIALLQYANRRWWEFLSKPPTVPCPEKSKCSQIMKRIWHTNVVGAQDSDSAQEPLGGIQKVIDIDWEKKGICGGCVQEYRADWKNKRIQIWEGVGNTVLGLQPEETTAVANIS</sequence>
<protein>
    <recommendedName>
        <fullName evidence="2">BTB domain-containing protein</fullName>
    </recommendedName>
</protein>
<accession>A0A067MB82</accession>
<feature type="compositionally biased region" description="Low complexity" evidence="1">
    <location>
        <begin position="1"/>
        <end position="14"/>
    </location>
</feature>
<organism evidence="3 4">
    <name type="scientific">Botryobasidium botryosum (strain FD-172 SS1)</name>
    <dbReference type="NCBI Taxonomy" id="930990"/>
    <lineage>
        <taxon>Eukaryota</taxon>
        <taxon>Fungi</taxon>
        <taxon>Dikarya</taxon>
        <taxon>Basidiomycota</taxon>
        <taxon>Agaricomycotina</taxon>
        <taxon>Agaricomycetes</taxon>
        <taxon>Cantharellales</taxon>
        <taxon>Botryobasidiaceae</taxon>
        <taxon>Botryobasidium</taxon>
    </lineage>
</organism>
<evidence type="ECO:0000256" key="1">
    <source>
        <dbReference type="SAM" id="MobiDB-lite"/>
    </source>
</evidence>
<dbReference type="Gene3D" id="3.30.710.10">
    <property type="entry name" value="Potassium Channel Kv1.1, Chain A"/>
    <property type="match status" value="1"/>
</dbReference>
<evidence type="ECO:0000313" key="3">
    <source>
        <dbReference type="EMBL" id="KDQ09147.1"/>
    </source>
</evidence>
<dbReference type="InterPro" id="IPR000210">
    <property type="entry name" value="BTB/POZ_dom"/>
</dbReference>
<dbReference type="OrthoDB" id="2746456at2759"/>
<feature type="domain" description="BTB" evidence="2">
    <location>
        <begin position="58"/>
        <end position="129"/>
    </location>
</feature>
<dbReference type="SUPFAM" id="SSF54695">
    <property type="entry name" value="POZ domain"/>
    <property type="match status" value="1"/>
</dbReference>
<feature type="region of interest" description="Disordered" evidence="1">
    <location>
        <begin position="1"/>
        <end position="43"/>
    </location>
</feature>
<dbReference type="AlphaFoldDB" id="A0A067MB82"/>
<name>A0A067MB82_BOTB1</name>
<reference evidence="4" key="1">
    <citation type="journal article" date="2014" name="Proc. Natl. Acad. Sci. U.S.A.">
        <title>Extensive sampling of basidiomycete genomes demonstrates inadequacy of the white-rot/brown-rot paradigm for wood decay fungi.</title>
        <authorList>
            <person name="Riley R."/>
            <person name="Salamov A.A."/>
            <person name="Brown D.W."/>
            <person name="Nagy L.G."/>
            <person name="Floudas D."/>
            <person name="Held B.W."/>
            <person name="Levasseur A."/>
            <person name="Lombard V."/>
            <person name="Morin E."/>
            <person name="Otillar R."/>
            <person name="Lindquist E.A."/>
            <person name="Sun H."/>
            <person name="LaButti K.M."/>
            <person name="Schmutz J."/>
            <person name="Jabbour D."/>
            <person name="Luo H."/>
            <person name="Baker S.E."/>
            <person name="Pisabarro A.G."/>
            <person name="Walton J.D."/>
            <person name="Blanchette R.A."/>
            <person name="Henrissat B."/>
            <person name="Martin F."/>
            <person name="Cullen D."/>
            <person name="Hibbett D.S."/>
            <person name="Grigoriev I.V."/>
        </authorList>
    </citation>
    <scope>NUCLEOTIDE SEQUENCE [LARGE SCALE GENOMIC DNA]</scope>
    <source>
        <strain evidence="4">FD-172 SS1</strain>
    </source>
</reference>
<dbReference type="InterPro" id="IPR011333">
    <property type="entry name" value="SKP1/BTB/POZ_sf"/>
</dbReference>
<dbReference type="HOGENOM" id="CLU_048296_1_0_1"/>
<dbReference type="Proteomes" id="UP000027195">
    <property type="component" value="Unassembled WGS sequence"/>
</dbReference>
<evidence type="ECO:0000313" key="4">
    <source>
        <dbReference type="Proteomes" id="UP000027195"/>
    </source>
</evidence>
<evidence type="ECO:0000259" key="2">
    <source>
        <dbReference type="PROSITE" id="PS50097"/>
    </source>
</evidence>
<dbReference type="PROSITE" id="PS50097">
    <property type="entry name" value="BTB"/>
    <property type="match status" value="1"/>
</dbReference>
<dbReference type="InParanoid" id="A0A067MB82"/>
<keyword evidence="4" id="KW-1185">Reference proteome</keyword>
<gene>
    <name evidence="3" type="ORF">BOTBODRAFT_37386</name>
</gene>
<dbReference type="EMBL" id="KL198082">
    <property type="protein sequence ID" value="KDQ09147.1"/>
    <property type="molecule type" value="Genomic_DNA"/>
</dbReference>